<keyword evidence="1" id="KW-0472">Membrane</keyword>
<dbReference type="Pfam" id="PF04646">
    <property type="entry name" value="DUF604"/>
    <property type="match status" value="1"/>
</dbReference>
<reference evidence="3" key="1">
    <citation type="journal article" date="2016" name="Nature">
        <title>The genome of the seagrass Zostera marina reveals angiosperm adaptation to the sea.</title>
        <authorList>
            <person name="Olsen J.L."/>
            <person name="Rouze P."/>
            <person name="Verhelst B."/>
            <person name="Lin Y.-C."/>
            <person name="Bayer T."/>
            <person name="Collen J."/>
            <person name="Dattolo E."/>
            <person name="De Paoli E."/>
            <person name="Dittami S."/>
            <person name="Maumus F."/>
            <person name="Michel G."/>
            <person name="Kersting A."/>
            <person name="Lauritano C."/>
            <person name="Lohaus R."/>
            <person name="Toepel M."/>
            <person name="Tonon T."/>
            <person name="Vanneste K."/>
            <person name="Amirebrahimi M."/>
            <person name="Brakel J."/>
            <person name="Bostroem C."/>
            <person name="Chovatia M."/>
            <person name="Grimwood J."/>
            <person name="Jenkins J.W."/>
            <person name="Jueterbock A."/>
            <person name="Mraz A."/>
            <person name="Stam W.T."/>
            <person name="Tice H."/>
            <person name="Bornberg-Bauer E."/>
            <person name="Green P.J."/>
            <person name="Pearson G.A."/>
            <person name="Procaccini G."/>
            <person name="Duarte C.M."/>
            <person name="Schmutz J."/>
            <person name="Reusch T.B.H."/>
            <person name="Van de Peer Y."/>
        </authorList>
    </citation>
    <scope>NUCLEOTIDE SEQUENCE [LARGE SCALE GENOMIC DNA]</scope>
    <source>
        <strain evidence="3">cv. Finnish</strain>
    </source>
</reference>
<sequence>MKEESKQPPSPSSFLPPRATHRLLKYAMLCIAVTYILYTLMLILLSIPKSATIAISSRPKPTSLTHIVFGIASSAKLWGKRKSYVKLWWRPGLLRGVVWLDRPVAISKREVSSMPSIRISGNTSRFRYTNKRGRRSAIRISRIVAETFRLGLSDVRWFVMGDDDTVFLPENLLAVLSRLDHREFYYIGSQSESHLQNIFFSHGMAYGGGGFAISYPLAAALSKMQDRCIQRYPELYGSDDRIQACMAELGVQVTHHSGFHQYDIHGNLFGLLAAHPVAPLVSLHHLDVVTPVFPNETRAAGLRRLFDGPVRLDSSATMQQSICYDREKMWTISVSWGFAVQIVSGILSPREMEKPLRTFLNWHRKADYTGYAFNTRPVARTPCLRPFVFYLQLARIDAKKTNRTVTHYGPRRLLDGGGSNGDCNWTDKAPTMIEKVVVSKPIQSSMWKGGLNRTPRRSCCRVQKSQRKTTMRIDVGICGEDEIIGI</sequence>
<evidence type="ECO:0000313" key="2">
    <source>
        <dbReference type="EMBL" id="KMZ67392.1"/>
    </source>
</evidence>
<proteinExistence type="predicted"/>
<dbReference type="OrthoDB" id="421979at2759"/>
<accession>A0A0K9PGL4</accession>
<comment type="caution">
    <text evidence="2">The sequence shown here is derived from an EMBL/GenBank/DDBJ whole genome shotgun (WGS) entry which is preliminary data.</text>
</comment>
<gene>
    <name evidence="2" type="ORF">ZOSMA_26G01430</name>
</gene>
<keyword evidence="1" id="KW-1133">Transmembrane helix</keyword>
<organism evidence="2 3">
    <name type="scientific">Zostera marina</name>
    <name type="common">Eelgrass</name>
    <dbReference type="NCBI Taxonomy" id="29655"/>
    <lineage>
        <taxon>Eukaryota</taxon>
        <taxon>Viridiplantae</taxon>
        <taxon>Streptophyta</taxon>
        <taxon>Embryophyta</taxon>
        <taxon>Tracheophyta</taxon>
        <taxon>Spermatophyta</taxon>
        <taxon>Magnoliopsida</taxon>
        <taxon>Liliopsida</taxon>
        <taxon>Zosteraceae</taxon>
        <taxon>Zostera</taxon>
    </lineage>
</organism>
<name>A0A0K9PGL4_ZOSMR</name>
<dbReference type="PANTHER" id="PTHR10811">
    <property type="entry name" value="FRINGE-RELATED"/>
    <property type="match status" value="1"/>
</dbReference>
<dbReference type="FunFam" id="3.90.550.50:FF:000006">
    <property type="entry name" value="Fringe-related protein-like"/>
    <property type="match status" value="1"/>
</dbReference>
<evidence type="ECO:0000256" key="1">
    <source>
        <dbReference type="SAM" id="Phobius"/>
    </source>
</evidence>
<dbReference type="InterPro" id="IPR006740">
    <property type="entry name" value="DUF604"/>
</dbReference>
<dbReference type="GO" id="GO:0008375">
    <property type="term" value="F:acetylglucosaminyltransferase activity"/>
    <property type="evidence" value="ECO:0000318"/>
    <property type="project" value="GO_Central"/>
</dbReference>
<feature type="transmembrane region" description="Helical" evidence="1">
    <location>
        <begin position="26"/>
        <end position="47"/>
    </location>
</feature>
<dbReference type="OMA" id="RNWENEN"/>
<dbReference type="STRING" id="29655.A0A0K9PGL4"/>
<dbReference type="EMBL" id="LFYR01000915">
    <property type="protein sequence ID" value="KMZ67392.1"/>
    <property type="molecule type" value="Genomic_DNA"/>
</dbReference>
<dbReference type="Gene3D" id="3.90.550.50">
    <property type="match status" value="1"/>
</dbReference>
<keyword evidence="1" id="KW-0812">Transmembrane</keyword>
<evidence type="ECO:0000313" key="3">
    <source>
        <dbReference type="Proteomes" id="UP000036987"/>
    </source>
</evidence>
<dbReference type="Proteomes" id="UP000036987">
    <property type="component" value="Unassembled WGS sequence"/>
</dbReference>
<protein>
    <submittedName>
        <fullName evidence="2">Uncharacterized protein</fullName>
    </submittedName>
</protein>
<keyword evidence="3" id="KW-1185">Reference proteome</keyword>
<dbReference type="AlphaFoldDB" id="A0A0K9PGL4"/>